<protein>
    <recommendedName>
        <fullName evidence="11">PHD-type domain-containing protein</fullName>
    </recommendedName>
</protein>
<dbReference type="PROSITE" id="PS01359">
    <property type="entry name" value="ZF_PHD_1"/>
    <property type="match status" value="1"/>
</dbReference>
<dbReference type="OrthoDB" id="544708at2759"/>
<feature type="coiled-coil region" evidence="5">
    <location>
        <begin position="781"/>
        <end position="848"/>
    </location>
</feature>
<dbReference type="RefSeq" id="XP_005845007.1">
    <property type="nucleotide sequence ID" value="XM_005844945.1"/>
</dbReference>
<evidence type="ECO:0000256" key="5">
    <source>
        <dbReference type="SAM" id="Coils"/>
    </source>
</evidence>
<dbReference type="GeneID" id="17352268"/>
<evidence type="ECO:0000313" key="9">
    <source>
        <dbReference type="EMBL" id="EFN52905.1"/>
    </source>
</evidence>
<dbReference type="eggNOG" id="ENOG502QPTV">
    <property type="taxonomic scope" value="Eukaryota"/>
</dbReference>
<evidence type="ECO:0000256" key="2">
    <source>
        <dbReference type="ARBA" id="ARBA00022771"/>
    </source>
</evidence>
<dbReference type="InterPro" id="IPR019786">
    <property type="entry name" value="Zinc_finger_PHD-type_CS"/>
</dbReference>
<evidence type="ECO:0000313" key="10">
    <source>
        <dbReference type="Proteomes" id="UP000008141"/>
    </source>
</evidence>
<evidence type="ECO:0000256" key="1">
    <source>
        <dbReference type="ARBA" id="ARBA00022723"/>
    </source>
</evidence>
<evidence type="ECO:0000256" key="3">
    <source>
        <dbReference type="ARBA" id="ARBA00022833"/>
    </source>
</evidence>
<proteinExistence type="predicted"/>
<feature type="domain" description="CW-type" evidence="8">
    <location>
        <begin position="549"/>
        <end position="601"/>
    </location>
</feature>
<keyword evidence="2 4" id="KW-0863">Zinc-finger</keyword>
<sequence>MPSKTKGLARREVLLPGDLLPHAHKCAGKHHGVILRVEPPAVPGGYPLAVIQMTDFLVEGTKTKKVKLSLPVEQAAQFVVAKKGGRPKREVAARSKEEEWARAAGVNYSIPRWASLDRERTPKKAKRAPDAPPLHGPPLQERLRQLEAAPASERFPPGTRLWVRVAGSGLWPGVAWAFALCKRRDWGQLLLSHRPGEPRCMLLVRFYGEHSNMWVREEDCELPPPDEGEHLCQLRAAGRQHNKMRLLELALSELEAAHPDPELERRRMVQLYEAYLQTRQALDTCYLCRELGADLECACCDRLFHPLCLHHPAVSSAELPGGVWACPCCGEEQEVGKVREEGEGGEVDGEIERMGLTPDWIVEAAAFRVFGLERPTAERPYIAGLLDPCTNSKLAPNIPAESLYDKQPRAAQDNGLKLSNSWQGRYVLLNPDYRAQVQWRFVNRAIDEVENGGVPAVVLVCRNSTDTGYFQRLRPYPRVLLRRLSARFKDYEKTPIGFGIAVFCIAKSNVRRVELYSRFYDAFEGMGEPNIPTREFFALLDRLRVYADQHHRDHWVQCTACSKWRIVDFRAAQQIGDDTEWNCAMLRPPFSSCQTPLSKNETVGGHYAARGADWAGSGDEEEGGAARCCALGAGEGEPGSAVEEAQAHQSPRAAAAASGGTAVDTPVAARGERRQARAFGPGRSSGPSSPVAAAASVVVCASTLHELVKLPPRNASLASEEGGDSQVLTALELARQARIAANRAYLAGLGLGPKAMSSGQVPPLAPNDPVMLAAAWELARRAAAEQGRQQLEEVRRRYEAARRRRQREEPRLLAALRELQVEEQAAWHQLEQAECAAAELKREQHRQEGGEASAGARQQQLLALV</sequence>
<dbReference type="Gene3D" id="3.30.40.100">
    <property type="match status" value="1"/>
</dbReference>
<dbReference type="PROSITE" id="PS51050">
    <property type="entry name" value="ZF_CW"/>
    <property type="match status" value="1"/>
</dbReference>
<feature type="region of interest" description="Disordered" evidence="6">
    <location>
        <begin position="118"/>
        <end position="138"/>
    </location>
</feature>
<evidence type="ECO:0000259" key="7">
    <source>
        <dbReference type="PROSITE" id="PS50016"/>
    </source>
</evidence>
<evidence type="ECO:0000259" key="8">
    <source>
        <dbReference type="PROSITE" id="PS51050"/>
    </source>
</evidence>
<keyword evidence="1" id="KW-0479">Metal-binding</keyword>
<name>E1ZN45_CHLVA</name>
<reference evidence="9 10" key="1">
    <citation type="journal article" date="2010" name="Plant Cell">
        <title>The Chlorella variabilis NC64A genome reveals adaptation to photosymbiosis, coevolution with viruses, and cryptic sex.</title>
        <authorList>
            <person name="Blanc G."/>
            <person name="Duncan G."/>
            <person name="Agarkova I."/>
            <person name="Borodovsky M."/>
            <person name="Gurnon J."/>
            <person name="Kuo A."/>
            <person name="Lindquist E."/>
            <person name="Lucas S."/>
            <person name="Pangilinan J."/>
            <person name="Polle J."/>
            <person name="Salamov A."/>
            <person name="Terry A."/>
            <person name="Yamada T."/>
            <person name="Dunigan D.D."/>
            <person name="Grigoriev I.V."/>
            <person name="Claverie J.M."/>
            <person name="Van Etten J.L."/>
        </authorList>
    </citation>
    <scope>NUCLEOTIDE SEQUENCE [LARGE SCALE GENOMIC DNA]</scope>
    <source>
        <strain evidence="9 10">NC64A</strain>
    </source>
</reference>
<dbReference type="KEGG" id="cvr:CHLNCDRAFT_138470"/>
<dbReference type="GO" id="GO:0008270">
    <property type="term" value="F:zinc ion binding"/>
    <property type="evidence" value="ECO:0007669"/>
    <property type="project" value="UniProtKB-KW"/>
</dbReference>
<dbReference type="SUPFAM" id="SSF57903">
    <property type="entry name" value="FYVE/PHD zinc finger"/>
    <property type="match status" value="1"/>
</dbReference>
<gene>
    <name evidence="9" type="ORF">CHLNCDRAFT_138470</name>
</gene>
<dbReference type="AlphaFoldDB" id="E1ZN45"/>
<dbReference type="PROSITE" id="PS50016">
    <property type="entry name" value="ZF_PHD_2"/>
    <property type="match status" value="1"/>
</dbReference>
<dbReference type="InterPro" id="IPR019787">
    <property type="entry name" value="Znf_PHD-finger"/>
</dbReference>
<feature type="compositionally biased region" description="Low complexity" evidence="6">
    <location>
        <begin position="647"/>
        <end position="662"/>
    </location>
</feature>
<evidence type="ECO:0000256" key="4">
    <source>
        <dbReference type="PROSITE-ProRule" id="PRU00146"/>
    </source>
</evidence>
<feature type="region of interest" description="Disordered" evidence="6">
    <location>
        <begin position="638"/>
        <end position="669"/>
    </location>
</feature>
<dbReference type="Proteomes" id="UP000008141">
    <property type="component" value="Unassembled WGS sequence"/>
</dbReference>
<dbReference type="InterPro" id="IPR013083">
    <property type="entry name" value="Znf_RING/FYVE/PHD"/>
</dbReference>
<dbReference type="STRING" id="554065.E1ZN45"/>
<dbReference type="Pfam" id="PF07496">
    <property type="entry name" value="zf-CW"/>
    <property type="match status" value="1"/>
</dbReference>
<dbReference type="Gene3D" id="3.30.40.10">
    <property type="entry name" value="Zinc/RING finger domain, C3HC4 (zinc finger)"/>
    <property type="match status" value="1"/>
</dbReference>
<dbReference type="SUPFAM" id="SSF63748">
    <property type="entry name" value="Tudor/PWWP/MBT"/>
    <property type="match status" value="1"/>
</dbReference>
<dbReference type="Gene3D" id="2.30.30.140">
    <property type="match status" value="1"/>
</dbReference>
<dbReference type="InterPro" id="IPR011011">
    <property type="entry name" value="Znf_FYVE_PHD"/>
</dbReference>
<accession>E1ZN45</accession>
<evidence type="ECO:0008006" key="11">
    <source>
        <dbReference type="Google" id="ProtNLM"/>
    </source>
</evidence>
<keyword evidence="5" id="KW-0175">Coiled coil</keyword>
<keyword evidence="10" id="KW-1185">Reference proteome</keyword>
<dbReference type="InterPro" id="IPR011124">
    <property type="entry name" value="Znf_CW"/>
</dbReference>
<feature type="domain" description="PHD-type" evidence="7">
    <location>
        <begin position="282"/>
        <end position="332"/>
    </location>
</feature>
<dbReference type="InParanoid" id="E1ZN45"/>
<keyword evidence="3" id="KW-0862">Zinc</keyword>
<organism evidence="10">
    <name type="scientific">Chlorella variabilis</name>
    <name type="common">Green alga</name>
    <dbReference type="NCBI Taxonomy" id="554065"/>
    <lineage>
        <taxon>Eukaryota</taxon>
        <taxon>Viridiplantae</taxon>
        <taxon>Chlorophyta</taxon>
        <taxon>core chlorophytes</taxon>
        <taxon>Trebouxiophyceae</taxon>
        <taxon>Chlorellales</taxon>
        <taxon>Chlorellaceae</taxon>
        <taxon>Chlorella clade</taxon>
        <taxon>Chlorella</taxon>
    </lineage>
</organism>
<dbReference type="EMBL" id="GL433854">
    <property type="protein sequence ID" value="EFN52905.1"/>
    <property type="molecule type" value="Genomic_DNA"/>
</dbReference>
<dbReference type="CDD" id="cd05162">
    <property type="entry name" value="PWWP"/>
    <property type="match status" value="1"/>
</dbReference>
<evidence type="ECO:0000256" key="6">
    <source>
        <dbReference type="SAM" id="MobiDB-lite"/>
    </source>
</evidence>